<feature type="chain" id="PRO_5016571935" evidence="1">
    <location>
        <begin position="21"/>
        <end position="331"/>
    </location>
</feature>
<feature type="signal peptide" evidence="1">
    <location>
        <begin position="1"/>
        <end position="20"/>
    </location>
</feature>
<dbReference type="Pfam" id="PF06282">
    <property type="entry name" value="DUF1036"/>
    <property type="match status" value="2"/>
</dbReference>
<gene>
    <name evidence="2" type="ORF">DXH78_07900</name>
</gene>
<dbReference type="InterPro" id="IPR009380">
    <property type="entry name" value="DUF1036"/>
</dbReference>
<evidence type="ECO:0000256" key="1">
    <source>
        <dbReference type="SAM" id="SignalP"/>
    </source>
</evidence>
<evidence type="ECO:0000313" key="3">
    <source>
        <dbReference type="Proteomes" id="UP000263993"/>
    </source>
</evidence>
<dbReference type="EMBL" id="QRGO01000001">
    <property type="protein sequence ID" value="RDV04494.1"/>
    <property type="molecule type" value="Genomic_DNA"/>
</dbReference>
<dbReference type="SUPFAM" id="SSF47090">
    <property type="entry name" value="PGBD-like"/>
    <property type="match status" value="1"/>
</dbReference>
<name>A0A371BAA6_9BRAD</name>
<dbReference type="OrthoDB" id="9806840at2"/>
<protein>
    <submittedName>
        <fullName evidence="2">DUF1036 domain-containing protein</fullName>
    </submittedName>
</protein>
<accession>A0A371BAA6</accession>
<dbReference type="AlphaFoldDB" id="A0A371BAA6"/>
<dbReference type="InterPro" id="IPR036365">
    <property type="entry name" value="PGBD-like_sf"/>
</dbReference>
<dbReference type="RefSeq" id="WP_115516519.1">
    <property type="nucleotide sequence ID" value="NZ_QRGO01000001.1"/>
</dbReference>
<dbReference type="InterPro" id="IPR036366">
    <property type="entry name" value="PGBDSf"/>
</dbReference>
<dbReference type="Gene3D" id="1.10.101.10">
    <property type="entry name" value="PGBD-like superfamily/PGBD"/>
    <property type="match status" value="1"/>
</dbReference>
<comment type="caution">
    <text evidence="2">The sequence shown here is derived from an EMBL/GenBank/DDBJ whole genome shotgun (WGS) entry which is preliminary data.</text>
</comment>
<dbReference type="Proteomes" id="UP000263993">
    <property type="component" value="Unassembled WGS sequence"/>
</dbReference>
<keyword evidence="3" id="KW-1185">Reference proteome</keyword>
<proteinExistence type="predicted"/>
<organism evidence="2 3">
    <name type="scientific">Undibacter mobilis</name>
    <dbReference type="NCBI Taxonomy" id="2292256"/>
    <lineage>
        <taxon>Bacteria</taxon>
        <taxon>Pseudomonadati</taxon>
        <taxon>Pseudomonadota</taxon>
        <taxon>Alphaproteobacteria</taxon>
        <taxon>Hyphomicrobiales</taxon>
        <taxon>Nitrobacteraceae</taxon>
        <taxon>Undibacter</taxon>
    </lineage>
</organism>
<reference evidence="3" key="1">
    <citation type="submission" date="2018-08" db="EMBL/GenBank/DDBJ databases">
        <authorList>
            <person name="Kim S.-J."/>
            <person name="Jung G.-Y."/>
        </authorList>
    </citation>
    <scope>NUCLEOTIDE SEQUENCE [LARGE SCALE GENOMIC DNA]</scope>
    <source>
        <strain evidence="3">GY_H</strain>
    </source>
</reference>
<sequence length="331" mass="35570">MIRRLIAGFLAAAAVFTVTAARAELTLCNRTSYRMDVALGLERRAMVETRGWFAIDPGQCKQVLDGAYDADMSYIHARTPAVYGSSPLPRSGNADFCVRESTFQIADGRGCPISQQVRFTASRPSDSPKGPVINLAEEADYDDAQARLAGIQRLLVIAGYDANPIDGIQGGKTQAAIAKFLADRKLPADAANGADFFATLLAAAQNPEGHGFTWCNDTTYPVMAAIGTLEAGAIVTRGWYRVESGQCVRPEMRGDQKKLYSYAEAVDDKGAALKKNGVPLAWGGDVALCTRDGRFELADNKDCAARGLNSANYAEVDLTKEPAATVRFKEP</sequence>
<evidence type="ECO:0000313" key="2">
    <source>
        <dbReference type="EMBL" id="RDV04494.1"/>
    </source>
</evidence>
<keyword evidence="1" id="KW-0732">Signal</keyword>